<keyword evidence="2" id="KW-0813">Transport</keyword>
<evidence type="ECO:0000256" key="3">
    <source>
        <dbReference type="ARBA" id="ARBA00022692"/>
    </source>
</evidence>
<sequence>MQNIKECKEAKISVRQMQSLLILWIFSVAVVGIPYVVKDIWSLLVGSVFVVIEYVLICYASRKLMNNAIMQKIFAVLAGISILIYSGILIRIMCGAVNLFLLPETPVFAIILAIVLVALYSSVLGLQTIGRTGEIMFAIVAVIAIIALIFCSVDTGKTAMDFLKNCDFVDDDLINNAFGAMFMFGTPSILLVLLPYTYGRNREMSAIKASIISVIAAVVFVLIATFKFGYADLGERIFPVLNIMDTVSLPFVFGDKKDIFMIRMWILAVFSAICIGLFVCGRAFSPGKTVAKVWLIICAAGVFAVSFVMPNVIFAFGMLDKVGKVSALVFGIIIPFICIFIKKKGSAGK</sequence>
<gene>
    <name evidence="7" type="primary">yndE_7</name>
    <name evidence="7" type="ORF">SDC9_130450</name>
</gene>
<name>A0A645D1Z5_9ZZZZ</name>
<comment type="subcellular location">
    <subcellularLocation>
        <location evidence="1">Membrane</location>
        <topology evidence="1">Multi-pass membrane protein</topology>
    </subcellularLocation>
</comment>
<feature type="transmembrane region" description="Helical" evidence="6">
    <location>
        <begin position="73"/>
        <end position="101"/>
    </location>
</feature>
<dbReference type="PANTHER" id="PTHR34975">
    <property type="entry name" value="SPORE GERMINATION PROTEIN A2"/>
    <property type="match status" value="1"/>
</dbReference>
<feature type="transmembrane region" description="Helical" evidence="6">
    <location>
        <begin position="322"/>
        <end position="341"/>
    </location>
</feature>
<dbReference type="EMBL" id="VSSQ01032198">
    <property type="protein sequence ID" value="MPM83386.1"/>
    <property type="molecule type" value="Genomic_DNA"/>
</dbReference>
<feature type="transmembrane region" description="Helical" evidence="6">
    <location>
        <begin position="260"/>
        <end position="281"/>
    </location>
</feature>
<keyword evidence="5 6" id="KW-0472">Membrane</keyword>
<feature type="transmembrane region" description="Helical" evidence="6">
    <location>
        <begin position="107"/>
        <end position="126"/>
    </location>
</feature>
<dbReference type="InterPro" id="IPR004761">
    <property type="entry name" value="Spore_GerAB"/>
</dbReference>
<organism evidence="7">
    <name type="scientific">bioreactor metagenome</name>
    <dbReference type="NCBI Taxonomy" id="1076179"/>
    <lineage>
        <taxon>unclassified sequences</taxon>
        <taxon>metagenomes</taxon>
        <taxon>ecological metagenomes</taxon>
    </lineage>
</organism>
<feature type="transmembrane region" description="Helical" evidence="6">
    <location>
        <begin position="43"/>
        <end position="61"/>
    </location>
</feature>
<evidence type="ECO:0000256" key="5">
    <source>
        <dbReference type="ARBA" id="ARBA00023136"/>
    </source>
</evidence>
<comment type="caution">
    <text evidence="7">The sequence shown here is derived from an EMBL/GenBank/DDBJ whole genome shotgun (WGS) entry which is preliminary data.</text>
</comment>
<keyword evidence="3 6" id="KW-0812">Transmembrane</keyword>
<evidence type="ECO:0000256" key="6">
    <source>
        <dbReference type="SAM" id="Phobius"/>
    </source>
</evidence>
<feature type="transmembrane region" description="Helical" evidence="6">
    <location>
        <begin position="20"/>
        <end position="37"/>
    </location>
</feature>
<reference evidence="7" key="1">
    <citation type="submission" date="2019-08" db="EMBL/GenBank/DDBJ databases">
        <authorList>
            <person name="Kucharzyk K."/>
            <person name="Murdoch R.W."/>
            <person name="Higgins S."/>
            <person name="Loffler F."/>
        </authorList>
    </citation>
    <scope>NUCLEOTIDE SEQUENCE</scope>
</reference>
<proteinExistence type="predicted"/>
<dbReference type="GO" id="GO:0016020">
    <property type="term" value="C:membrane"/>
    <property type="evidence" value="ECO:0007669"/>
    <property type="project" value="UniProtKB-SubCell"/>
</dbReference>
<evidence type="ECO:0000256" key="1">
    <source>
        <dbReference type="ARBA" id="ARBA00004141"/>
    </source>
</evidence>
<evidence type="ECO:0000313" key="7">
    <source>
        <dbReference type="EMBL" id="MPM83386.1"/>
    </source>
</evidence>
<keyword evidence="4 6" id="KW-1133">Transmembrane helix</keyword>
<dbReference type="GO" id="GO:0009847">
    <property type="term" value="P:spore germination"/>
    <property type="evidence" value="ECO:0007669"/>
    <property type="project" value="InterPro"/>
</dbReference>
<dbReference type="Pfam" id="PF03845">
    <property type="entry name" value="Spore_permease"/>
    <property type="match status" value="1"/>
</dbReference>
<evidence type="ECO:0000256" key="4">
    <source>
        <dbReference type="ARBA" id="ARBA00022989"/>
    </source>
</evidence>
<feature type="transmembrane region" description="Helical" evidence="6">
    <location>
        <begin position="135"/>
        <end position="153"/>
    </location>
</feature>
<feature type="transmembrane region" description="Helical" evidence="6">
    <location>
        <begin position="206"/>
        <end position="226"/>
    </location>
</feature>
<dbReference type="AlphaFoldDB" id="A0A645D1Z5"/>
<accession>A0A645D1Z5</accession>
<protein>
    <submittedName>
        <fullName evidence="7">Spore germination protein YndE</fullName>
    </submittedName>
</protein>
<feature type="transmembrane region" description="Helical" evidence="6">
    <location>
        <begin position="293"/>
        <end position="316"/>
    </location>
</feature>
<evidence type="ECO:0000256" key="2">
    <source>
        <dbReference type="ARBA" id="ARBA00022448"/>
    </source>
</evidence>
<feature type="transmembrane region" description="Helical" evidence="6">
    <location>
        <begin position="173"/>
        <end position="194"/>
    </location>
</feature>
<dbReference type="PANTHER" id="PTHR34975:SF2">
    <property type="entry name" value="SPORE GERMINATION PROTEIN A2"/>
    <property type="match status" value="1"/>
</dbReference>